<accession>A0A397IZH2</accession>
<name>A0A397IZH2_9GLOM</name>
<organism evidence="1 2">
    <name type="scientific">Diversispora epigaea</name>
    <dbReference type="NCBI Taxonomy" id="1348612"/>
    <lineage>
        <taxon>Eukaryota</taxon>
        <taxon>Fungi</taxon>
        <taxon>Fungi incertae sedis</taxon>
        <taxon>Mucoromycota</taxon>
        <taxon>Glomeromycotina</taxon>
        <taxon>Glomeromycetes</taxon>
        <taxon>Diversisporales</taxon>
        <taxon>Diversisporaceae</taxon>
        <taxon>Diversispora</taxon>
    </lineage>
</organism>
<evidence type="ECO:0000313" key="1">
    <source>
        <dbReference type="EMBL" id="RHZ78424.1"/>
    </source>
</evidence>
<gene>
    <name evidence="1" type="ORF">Glove_165g74</name>
</gene>
<proteinExistence type="predicted"/>
<dbReference type="EMBL" id="PQFF01000155">
    <property type="protein sequence ID" value="RHZ78424.1"/>
    <property type="molecule type" value="Genomic_DNA"/>
</dbReference>
<comment type="caution">
    <text evidence="1">The sequence shown here is derived from an EMBL/GenBank/DDBJ whole genome shotgun (WGS) entry which is preliminary data.</text>
</comment>
<keyword evidence="2" id="KW-1185">Reference proteome</keyword>
<evidence type="ECO:0000313" key="2">
    <source>
        <dbReference type="Proteomes" id="UP000266861"/>
    </source>
</evidence>
<dbReference type="AlphaFoldDB" id="A0A397IZH2"/>
<dbReference type="Proteomes" id="UP000266861">
    <property type="component" value="Unassembled WGS sequence"/>
</dbReference>
<sequence>MPLKLKWNIDKLCEFKKSVKEEWKVLIEHADKFLKPVYDIQKLSTSHKTINLITGEDCKIRVDLAENTLSKEVEDALASIKELKEISEETRILSNTHENLLESFFGTICELGEIKSLNYRKADATGTGITTLVRRDYRKDKKNLIKNNENNYINQEYLICLVQLFSFSREIFENLLADKLIMEEIEIPLKAYQKDVEQENLKIHNFQNTSRNEANRQYQNSADFRLIAKKKSA</sequence>
<dbReference type="OrthoDB" id="8948150at2759"/>
<protein>
    <submittedName>
        <fullName evidence="1">Uncharacterized protein</fullName>
    </submittedName>
</protein>
<reference evidence="1 2" key="1">
    <citation type="submission" date="2018-08" db="EMBL/GenBank/DDBJ databases">
        <title>Genome and evolution of the arbuscular mycorrhizal fungus Diversispora epigaea (formerly Glomus versiforme) and its bacterial endosymbionts.</title>
        <authorList>
            <person name="Sun X."/>
            <person name="Fei Z."/>
            <person name="Harrison M."/>
        </authorList>
    </citation>
    <scope>NUCLEOTIDE SEQUENCE [LARGE SCALE GENOMIC DNA]</scope>
    <source>
        <strain evidence="1 2">IT104</strain>
    </source>
</reference>